<feature type="domain" description="ABC transporter" evidence="11">
    <location>
        <begin position="888"/>
        <end position="1125"/>
    </location>
</feature>
<dbReference type="GO" id="GO:0140359">
    <property type="term" value="F:ABC-type transporter activity"/>
    <property type="evidence" value="ECO:0007669"/>
    <property type="project" value="InterPro"/>
</dbReference>
<reference evidence="13 14" key="1">
    <citation type="submission" date="2014-03" db="EMBL/GenBank/DDBJ databases">
        <authorList>
            <person name="Sibley D."/>
            <person name="Venepally P."/>
            <person name="Karamycheva S."/>
            <person name="Hadjithomas M."/>
            <person name="Khan A."/>
            <person name="Brunk B."/>
            <person name="Roos D."/>
            <person name="Caler E."/>
            <person name="Lorenzi H."/>
        </authorList>
    </citation>
    <scope>NUCLEOTIDE SEQUENCE [LARGE SCALE GENOMIC DNA]</scope>
    <source>
        <strain evidence="14">p89</strain>
    </source>
</reference>
<feature type="transmembrane region" description="Helical" evidence="10">
    <location>
        <begin position="592"/>
        <end position="612"/>
    </location>
</feature>
<dbReference type="EC" id="3.6.3.44" evidence="13"/>
<proteinExistence type="predicted"/>
<dbReference type="AlphaFoldDB" id="A0A086L4X0"/>
<comment type="caution">
    <text evidence="13">The sequence shown here is derived from an EMBL/GenBank/DDBJ whole genome shotgun (WGS) entry which is preliminary data.</text>
</comment>
<feature type="region of interest" description="Disordered" evidence="9">
    <location>
        <begin position="827"/>
        <end position="855"/>
    </location>
</feature>
<feature type="region of interest" description="Disordered" evidence="9">
    <location>
        <begin position="1"/>
        <end position="59"/>
    </location>
</feature>
<dbReference type="OrthoDB" id="6500128at2759"/>
<sequence length="1163" mass="127358">MTHCATSSSLRQPLVGECGASSSSENGEETRSSLPPFAGASDREGPPRPPFRDYDAQANAGNLTLDTASSATAPLLLEPSSPSASPSSPPFLPYSHSSSHASSSVYPSWSFAYDGYVKERRRRMRMLWASVSVDTLLMVLVLAQEWRSWSYSVSHSLLDVALLHLCRSLVVILSVLRVRRRTASTVHPAPDAFSHVVDFDSEGGRQLAAPREKTPVAGAALEEGRQREDVSGISSAVSSYAELGERAEAVSRYRGVIRAVEEAEREAGEVATKGKSRIDTALRVIFVCLLAAVLKAINLRFEDILTDFSHTSSSLVYRRNQQETAAGLHLIASSGFHLLLPFLEVAWAVVAPFLQAYSLWRVRVCLSEERALLHRRLLQLLQLEKREAAACASQREASEQEPRELEAPADLQGSAEEDQEEIEDLSTVEFLKLLRPYFWPSGAVASRAEFTSQWNSPFVLRALALSTFLCIAVSKVLTLASPLLLGGAAGAAAEAARFAAEGRHDEATEAGRKGALFVAAFAGAALGAKLFKELQALAYLKVQQAAYVETSERTLRHLLSLPLEWHVKKQMGHVIRATDRGTEACSYLMTYLFLYLVPALFECIAVCLVFMFHLRHRVLASLLFLSLSIYAWVTLQVTFWRRKWREAQNQRDSKYHQLAIDALTNFETVKMFNAEDYEVRRYVGAVQEFQELGTKIQASLSFLNAAQQTIVYATLVGGLAFTVQAIAQGTMSVGEFVTVQMYLLNVFAPLNFLGTIYNVIVRSVADAQNLSHLLGTKPGIVDAPDAASLVDILTRPPSSPGVSFRDSTASTFQVSLGTMAPASALLATDASTPAPAQRRSQGEASDEAEPTEKNETQLERFYLQAPLRPLVAYAVGDASPPLPYAPSIEFENVCFSYNGQGRHRRSIRDVSINIPACKTCALVGISGSGKSTLTKLLMRLLEPDSGRVLINGVDVSRVTQESLRACIGMVPQEPVMFNATIYENIAYAKPNATFSEVEAAADAAQLLPLVLAMKDKWNTRVGERGLRLSGGERQRVAIARCFLRNPPIVLLDEATSSLDSVTEAAIQKGLLSLNSNRTVLMVAHRLSTIMHADLICVMRGGRVAEMGTHMDLLDRQGLYAELWEAQAKQESRESEEETEAEREEKDEGKDDSATRQPNAATEG</sequence>
<keyword evidence="8 10" id="KW-0472">Membrane</keyword>
<evidence type="ECO:0000256" key="5">
    <source>
        <dbReference type="ARBA" id="ARBA00022741"/>
    </source>
</evidence>
<dbReference type="PANTHER" id="PTHR24221:SF503">
    <property type="entry name" value="MITOCHONDRIAL POTASSIUM CHANNEL ATP-BINDING SUBUNIT"/>
    <property type="match status" value="1"/>
</dbReference>
<keyword evidence="5" id="KW-0547">Nucleotide-binding</keyword>
<feature type="transmembrane region" description="Helical" evidence="10">
    <location>
        <begin position="338"/>
        <end position="360"/>
    </location>
</feature>
<dbReference type="Pfam" id="PF00005">
    <property type="entry name" value="ABC_tran"/>
    <property type="match status" value="1"/>
</dbReference>
<feature type="compositionally biased region" description="Polar residues" evidence="9">
    <location>
        <begin position="1154"/>
        <end position="1163"/>
    </location>
</feature>
<feature type="transmembrane region" description="Helical" evidence="10">
    <location>
        <begin position="739"/>
        <end position="760"/>
    </location>
</feature>
<dbReference type="GO" id="GO:0016887">
    <property type="term" value="F:ATP hydrolysis activity"/>
    <property type="evidence" value="ECO:0007669"/>
    <property type="project" value="InterPro"/>
</dbReference>
<feature type="transmembrane region" description="Helical" evidence="10">
    <location>
        <begin position="126"/>
        <end position="144"/>
    </location>
</feature>
<feature type="transmembrane region" description="Helical" evidence="10">
    <location>
        <begin position="156"/>
        <end position="176"/>
    </location>
</feature>
<feature type="transmembrane region" description="Helical" evidence="10">
    <location>
        <begin position="281"/>
        <end position="301"/>
    </location>
</feature>
<dbReference type="Gene3D" id="3.40.50.300">
    <property type="entry name" value="P-loop containing nucleotide triphosphate hydrolases"/>
    <property type="match status" value="1"/>
</dbReference>
<feature type="compositionally biased region" description="Basic and acidic residues" evidence="9">
    <location>
        <begin position="41"/>
        <end position="55"/>
    </location>
</feature>
<keyword evidence="7 10" id="KW-1133">Transmembrane helix</keyword>
<feature type="compositionally biased region" description="Basic and acidic residues" evidence="9">
    <location>
        <begin position="396"/>
        <end position="406"/>
    </location>
</feature>
<evidence type="ECO:0000259" key="12">
    <source>
        <dbReference type="PROSITE" id="PS50929"/>
    </source>
</evidence>
<dbReference type="Pfam" id="PF00664">
    <property type="entry name" value="ABC_membrane"/>
    <property type="match status" value="1"/>
</dbReference>
<evidence type="ECO:0000256" key="6">
    <source>
        <dbReference type="ARBA" id="ARBA00022840"/>
    </source>
</evidence>
<feature type="compositionally biased region" description="Basic and acidic residues" evidence="9">
    <location>
        <begin position="1142"/>
        <end position="1153"/>
    </location>
</feature>
<evidence type="ECO:0000256" key="9">
    <source>
        <dbReference type="SAM" id="MobiDB-lite"/>
    </source>
</evidence>
<evidence type="ECO:0000256" key="7">
    <source>
        <dbReference type="ARBA" id="ARBA00022989"/>
    </source>
</evidence>
<dbReference type="PROSITE" id="PS50893">
    <property type="entry name" value="ABC_TRANSPORTER_2"/>
    <property type="match status" value="1"/>
</dbReference>
<dbReference type="VEuPathDB" id="ToxoDB:TGP89_273360"/>
<dbReference type="SMART" id="SM00382">
    <property type="entry name" value="AAA"/>
    <property type="match status" value="1"/>
</dbReference>
<dbReference type="InterPro" id="IPR039421">
    <property type="entry name" value="Type_1_exporter"/>
</dbReference>
<evidence type="ECO:0000256" key="2">
    <source>
        <dbReference type="ARBA" id="ARBA00022448"/>
    </source>
</evidence>
<feature type="compositionally biased region" description="Polar residues" evidence="9">
    <location>
        <begin position="1"/>
        <end position="11"/>
    </location>
</feature>
<dbReference type="EMBL" id="AEYI02000129">
    <property type="protein sequence ID" value="KFG51688.1"/>
    <property type="molecule type" value="Genomic_DNA"/>
</dbReference>
<gene>
    <name evidence="13" type="ORF">TGP89_273360</name>
</gene>
<dbReference type="SUPFAM" id="SSF90123">
    <property type="entry name" value="ABC transporter transmembrane region"/>
    <property type="match status" value="1"/>
</dbReference>
<evidence type="ECO:0000256" key="1">
    <source>
        <dbReference type="ARBA" id="ARBA00004651"/>
    </source>
</evidence>
<feature type="transmembrane region" description="Helical" evidence="10">
    <location>
        <begin position="618"/>
        <end position="640"/>
    </location>
</feature>
<evidence type="ECO:0000256" key="10">
    <source>
        <dbReference type="SAM" id="Phobius"/>
    </source>
</evidence>
<keyword evidence="2" id="KW-0813">Transport</keyword>
<dbReference type="FunFam" id="3.40.50.300:FF:000221">
    <property type="entry name" value="Multidrug ABC transporter ATP-binding protein"/>
    <property type="match status" value="1"/>
</dbReference>
<dbReference type="Gene3D" id="1.20.1560.10">
    <property type="entry name" value="ABC transporter type 1, transmembrane domain"/>
    <property type="match status" value="2"/>
</dbReference>
<feature type="domain" description="ABC transmembrane type-1" evidence="12">
    <location>
        <begin position="468"/>
        <end position="762"/>
    </location>
</feature>
<protein>
    <submittedName>
        <fullName evidence="13">ABC transporter transmembrane region domain-containing protein</fullName>
        <ecNumber evidence="13">3.6.3.44</ecNumber>
    </submittedName>
</protein>
<evidence type="ECO:0000313" key="13">
    <source>
        <dbReference type="EMBL" id="KFG51688.1"/>
    </source>
</evidence>
<name>A0A086L4X0_TOXGO</name>
<feature type="region of interest" description="Disordered" evidence="9">
    <location>
        <begin position="1125"/>
        <end position="1163"/>
    </location>
</feature>
<keyword evidence="13" id="KW-0378">Hydrolase</keyword>
<evidence type="ECO:0000313" key="14">
    <source>
        <dbReference type="Proteomes" id="UP000028828"/>
    </source>
</evidence>
<dbReference type="InterPro" id="IPR036640">
    <property type="entry name" value="ABC1_TM_sf"/>
</dbReference>
<dbReference type="PROSITE" id="PS50929">
    <property type="entry name" value="ABC_TM1F"/>
    <property type="match status" value="1"/>
</dbReference>
<dbReference type="InterPro" id="IPR027417">
    <property type="entry name" value="P-loop_NTPase"/>
</dbReference>
<dbReference type="GO" id="GO:0005524">
    <property type="term" value="F:ATP binding"/>
    <property type="evidence" value="ECO:0007669"/>
    <property type="project" value="UniProtKB-KW"/>
</dbReference>
<dbReference type="InterPro" id="IPR003593">
    <property type="entry name" value="AAA+_ATPase"/>
</dbReference>
<keyword evidence="6" id="KW-0067">ATP-binding</keyword>
<evidence type="ECO:0000259" key="11">
    <source>
        <dbReference type="PROSITE" id="PS50893"/>
    </source>
</evidence>
<dbReference type="PROSITE" id="PS00211">
    <property type="entry name" value="ABC_TRANSPORTER_1"/>
    <property type="match status" value="1"/>
</dbReference>
<feature type="region of interest" description="Disordered" evidence="9">
    <location>
        <begin position="392"/>
        <end position="418"/>
    </location>
</feature>
<dbReference type="SUPFAM" id="SSF52540">
    <property type="entry name" value="P-loop containing nucleoside triphosphate hydrolases"/>
    <property type="match status" value="1"/>
</dbReference>
<dbReference type="Proteomes" id="UP000028828">
    <property type="component" value="Unassembled WGS sequence"/>
</dbReference>
<dbReference type="InterPro" id="IPR011527">
    <property type="entry name" value="ABC1_TM_dom"/>
</dbReference>
<dbReference type="InterPro" id="IPR003439">
    <property type="entry name" value="ABC_transporter-like_ATP-bd"/>
</dbReference>
<keyword evidence="3" id="KW-1003">Cell membrane</keyword>
<evidence type="ECO:0000256" key="4">
    <source>
        <dbReference type="ARBA" id="ARBA00022692"/>
    </source>
</evidence>
<evidence type="ECO:0000256" key="8">
    <source>
        <dbReference type="ARBA" id="ARBA00023136"/>
    </source>
</evidence>
<dbReference type="InterPro" id="IPR017871">
    <property type="entry name" value="ABC_transporter-like_CS"/>
</dbReference>
<organism evidence="13 14">
    <name type="scientific">Toxoplasma gondii p89</name>
    <dbReference type="NCBI Taxonomy" id="943119"/>
    <lineage>
        <taxon>Eukaryota</taxon>
        <taxon>Sar</taxon>
        <taxon>Alveolata</taxon>
        <taxon>Apicomplexa</taxon>
        <taxon>Conoidasida</taxon>
        <taxon>Coccidia</taxon>
        <taxon>Eucoccidiorida</taxon>
        <taxon>Eimeriorina</taxon>
        <taxon>Sarcocystidae</taxon>
        <taxon>Toxoplasma</taxon>
    </lineage>
</organism>
<evidence type="ECO:0000256" key="3">
    <source>
        <dbReference type="ARBA" id="ARBA00022475"/>
    </source>
</evidence>
<accession>A0A086L4X0</accession>
<comment type="subcellular location">
    <subcellularLocation>
        <location evidence="1">Cell membrane</location>
        <topology evidence="1">Multi-pass membrane protein</topology>
    </subcellularLocation>
</comment>
<feature type="transmembrane region" description="Helical" evidence="10">
    <location>
        <begin position="709"/>
        <end position="727"/>
    </location>
</feature>
<keyword evidence="4 10" id="KW-0812">Transmembrane</keyword>
<dbReference type="PANTHER" id="PTHR24221">
    <property type="entry name" value="ATP-BINDING CASSETTE SUB-FAMILY B"/>
    <property type="match status" value="1"/>
</dbReference>
<dbReference type="GO" id="GO:0005886">
    <property type="term" value="C:plasma membrane"/>
    <property type="evidence" value="ECO:0007669"/>
    <property type="project" value="UniProtKB-SubCell"/>
</dbReference>